<feature type="region of interest" description="Disordered" evidence="1">
    <location>
        <begin position="31"/>
        <end position="53"/>
    </location>
</feature>
<name>A0ABM7K6R7_9MYCO</name>
<dbReference type="EMBL" id="AP022597">
    <property type="protein sequence ID" value="BBY69656.1"/>
    <property type="molecule type" value="Genomic_DNA"/>
</dbReference>
<evidence type="ECO:0000313" key="2">
    <source>
        <dbReference type="EMBL" id="BBY69656.1"/>
    </source>
</evidence>
<gene>
    <name evidence="2" type="ORF">MPRI_18430</name>
</gene>
<evidence type="ECO:0000256" key="1">
    <source>
        <dbReference type="SAM" id="MobiDB-lite"/>
    </source>
</evidence>
<sequence length="53" mass="5681">MQSVATIERRRTADHDIVCRRDPRKTATAANPIAGHTRGTGRSLLGKGGAHCI</sequence>
<accession>A0ABM7K6R7</accession>
<reference evidence="2 3" key="1">
    <citation type="journal article" date="2019" name="Emerg. Microbes Infect.">
        <title>Comprehensive subspecies identification of 175 nontuberculous mycobacteria species based on 7547 genomic profiles.</title>
        <authorList>
            <person name="Matsumoto Y."/>
            <person name="Kinjo T."/>
            <person name="Motooka D."/>
            <person name="Nabeya D."/>
            <person name="Jung N."/>
            <person name="Uechi K."/>
            <person name="Horii T."/>
            <person name="Iida T."/>
            <person name="Fujita J."/>
            <person name="Nakamura S."/>
        </authorList>
    </citation>
    <scope>NUCLEOTIDE SEQUENCE [LARGE SCALE GENOMIC DNA]</scope>
    <source>
        <strain evidence="2 3">JCM 30622</strain>
    </source>
</reference>
<proteinExistence type="predicted"/>
<evidence type="ECO:0000313" key="3">
    <source>
        <dbReference type="Proteomes" id="UP000466578"/>
    </source>
</evidence>
<organism evidence="2 3">
    <name type="scientific">Mycobacterium paraintracellulare</name>
    <dbReference type="NCBI Taxonomy" id="1138383"/>
    <lineage>
        <taxon>Bacteria</taxon>
        <taxon>Bacillati</taxon>
        <taxon>Actinomycetota</taxon>
        <taxon>Actinomycetes</taxon>
        <taxon>Mycobacteriales</taxon>
        <taxon>Mycobacteriaceae</taxon>
        <taxon>Mycobacterium</taxon>
        <taxon>Mycobacterium avium complex (MAC)</taxon>
    </lineage>
</organism>
<keyword evidence="3" id="KW-1185">Reference proteome</keyword>
<protein>
    <submittedName>
        <fullName evidence="2">Uncharacterized protein</fullName>
    </submittedName>
</protein>
<dbReference type="Proteomes" id="UP000466578">
    <property type="component" value="Chromosome"/>
</dbReference>